<dbReference type="GO" id="GO:0005654">
    <property type="term" value="C:nucleoplasm"/>
    <property type="evidence" value="ECO:0007669"/>
    <property type="project" value="TreeGrafter"/>
</dbReference>
<dbReference type="GO" id="GO:0005544">
    <property type="term" value="F:calcium-dependent phospholipid binding"/>
    <property type="evidence" value="ECO:0007669"/>
    <property type="project" value="TreeGrafter"/>
</dbReference>
<dbReference type="PANTHER" id="PTHR10728:SF39">
    <property type="entry name" value="CYTOSOLIC PHOSPHOLIPASE A2 GAMMA"/>
    <property type="match status" value="1"/>
</dbReference>
<dbReference type="AlphaFoldDB" id="A0A834CHW9"/>
<dbReference type="EMBL" id="WKFB01000182">
    <property type="protein sequence ID" value="KAF6732817.1"/>
    <property type="molecule type" value="Genomic_DNA"/>
</dbReference>
<dbReference type="PANTHER" id="PTHR10728">
    <property type="entry name" value="CYTOSOLIC PHOSPHOLIPASE A2"/>
    <property type="match status" value="1"/>
</dbReference>
<dbReference type="InterPro" id="IPR016035">
    <property type="entry name" value="Acyl_Trfase/lysoPLipase"/>
</dbReference>
<dbReference type="GO" id="GO:0005509">
    <property type="term" value="F:calcium ion binding"/>
    <property type="evidence" value="ECO:0007669"/>
    <property type="project" value="TreeGrafter"/>
</dbReference>
<evidence type="ECO:0000313" key="1">
    <source>
        <dbReference type="EMBL" id="KAF6732817.1"/>
    </source>
</evidence>
<comment type="caution">
    <text evidence="1">The sequence shown here is derived from an EMBL/GenBank/DDBJ whole genome shotgun (WGS) entry which is preliminary data.</text>
</comment>
<evidence type="ECO:0000313" key="2">
    <source>
        <dbReference type="Proteomes" id="UP000646548"/>
    </source>
</evidence>
<dbReference type="GO" id="GO:0005635">
    <property type="term" value="C:nuclear envelope"/>
    <property type="evidence" value="ECO:0007669"/>
    <property type="project" value="TreeGrafter"/>
</dbReference>
<accession>A0A834CHW9</accession>
<proteinExistence type="predicted"/>
<reference evidence="1" key="1">
    <citation type="journal article" name="BMC Genomics">
        <title>Long-read sequencing and de novo genome assembly of marine medaka (Oryzias melastigma).</title>
        <authorList>
            <person name="Liang P."/>
            <person name="Saqib H.S.A."/>
            <person name="Ni X."/>
            <person name="Shen Y."/>
        </authorList>
    </citation>
    <scope>NUCLEOTIDE SEQUENCE</scope>
    <source>
        <strain evidence="1">Bigg-433</strain>
    </source>
</reference>
<dbReference type="GO" id="GO:0047498">
    <property type="term" value="F:calcium-dependent phospholipase A2 activity"/>
    <property type="evidence" value="ECO:0007669"/>
    <property type="project" value="TreeGrafter"/>
</dbReference>
<gene>
    <name evidence="1" type="ORF">FQA47_012873</name>
</gene>
<dbReference type="SUPFAM" id="SSF52151">
    <property type="entry name" value="FabD/lysophospholipase-like"/>
    <property type="match status" value="1"/>
</dbReference>
<name>A0A834CHW9_ORYME</name>
<dbReference type="GO" id="GO:0005829">
    <property type="term" value="C:cytosol"/>
    <property type="evidence" value="ECO:0007669"/>
    <property type="project" value="TreeGrafter"/>
</dbReference>
<sequence>MQRWTQTPFLLQKRSKKTLTLAKEYATAVKKPFPEIHANILEERLWPKDCYVFEGQGEAPSNVYMPLFNQQNCKDAEEFKAKMEEFTTFQRPFNQDKINFLIETAKSNIQRNRGVLLREMKKAVSSRQRKGCREVQLVDLGLNP</sequence>
<protein>
    <submittedName>
        <fullName evidence="1">Uncharacterized protein</fullName>
    </submittedName>
</protein>
<dbReference type="Proteomes" id="UP000646548">
    <property type="component" value="Unassembled WGS sequence"/>
</dbReference>
<dbReference type="Gene3D" id="3.40.1090.10">
    <property type="entry name" value="Cytosolic phospholipase A2 catalytic domain"/>
    <property type="match status" value="1"/>
</dbReference>
<dbReference type="GO" id="GO:0046475">
    <property type="term" value="P:glycerophospholipid catabolic process"/>
    <property type="evidence" value="ECO:0007669"/>
    <property type="project" value="TreeGrafter"/>
</dbReference>
<organism evidence="1 2">
    <name type="scientific">Oryzias melastigma</name>
    <name type="common">Marine medaka</name>
    <dbReference type="NCBI Taxonomy" id="30732"/>
    <lineage>
        <taxon>Eukaryota</taxon>
        <taxon>Metazoa</taxon>
        <taxon>Chordata</taxon>
        <taxon>Craniata</taxon>
        <taxon>Vertebrata</taxon>
        <taxon>Euteleostomi</taxon>
        <taxon>Actinopterygii</taxon>
        <taxon>Neopterygii</taxon>
        <taxon>Teleostei</taxon>
        <taxon>Neoteleostei</taxon>
        <taxon>Acanthomorphata</taxon>
        <taxon>Ovalentaria</taxon>
        <taxon>Atherinomorphae</taxon>
        <taxon>Beloniformes</taxon>
        <taxon>Adrianichthyidae</taxon>
        <taxon>Oryziinae</taxon>
        <taxon>Oryzias</taxon>
    </lineage>
</organism>